<dbReference type="Proteomes" id="UP001595923">
    <property type="component" value="Unassembled WGS sequence"/>
</dbReference>
<protein>
    <recommendedName>
        <fullName evidence="6">TetR family transcriptional regulator</fullName>
    </recommendedName>
</protein>
<dbReference type="EMBL" id="JBHSFQ010000005">
    <property type="protein sequence ID" value="MFC4561757.1"/>
    <property type="molecule type" value="Genomic_DNA"/>
</dbReference>
<comment type="caution">
    <text evidence="4">The sequence shown here is derived from an EMBL/GenBank/DDBJ whole genome shotgun (WGS) entry which is preliminary data.</text>
</comment>
<keyword evidence="3" id="KW-0804">Transcription</keyword>
<gene>
    <name evidence="4" type="ORF">ACFO4E_07795</name>
</gene>
<dbReference type="SUPFAM" id="SSF46689">
    <property type="entry name" value="Homeodomain-like"/>
    <property type="match status" value="2"/>
</dbReference>
<dbReference type="InterPro" id="IPR009057">
    <property type="entry name" value="Homeodomain-like_sf"/>
</dbReference>
<proteinExistence type="predicted"/>
<evidence type="ECO:0000256" key="3">
    <source>
        <dbReference type="ARBA" id="ARBA00023163"/>
    </source>
</evidence>
<keyword evidence="5" id="KW-1185">Reference proteome</keyword>
<evidence type="ECO:0000256" key="2">
    <source>
        <dbReference type="ARBA" id="ARBA00023125"/>
    </source>
</evidence>
<dbReference type="PANTHER" id="PTHR30055">
    <property type="entry name" value="HTH-TYPE TRANSCRIPTIONAL REGULATOR RUTR"/>
    <property type="match status" value="1"/>
</dbReference>
<organism evidence="4 5">
    <name type="scientific">Nocardiopsis mangrovi</name>
    <dbReference type="NCBI Taxonomy" id="1179818"/>
    <lineage>
        <taxon>Bacteria</taxon>
        <taxon>Bacillati</taxon>
        <taxon>Actinomycetota</taxon>
        <taxon>Actinomycetes</taxon>
        <taxon>Streptosporangiales</taxon>
        <taxon>Nocardiopsidaceae</taxon>
        <taxon>Nocardiopsis</taxon>
    </lineage>
</organism>
<name>A0ABV9DSS3_9ACTN</name>
<sequence>MTYADDVADAAIRAAEREGRAVGALSLAEIAAAAGTSRSTLLRRVGGREAIDDALRRRGTGPLTLAERAVEAAGRLIVADGLGNLTLERVAAAAGCTVMSIHNQIGGRDALLIAVFDHHAVLPRFAPLLDDPAAAPGQDGAALRHIAEAVFRRLLDLGLDRSSVATALMTEALARPDSALAGHIRDTYIPHSAAAVDAFLAERLPAELVRAHPPGALLAQFLGPVQFYVEVATVDQRPRPAQERAAVAAALAAGFVRATTPPQQEDQR</sequence>
<dbReference type="InterPro" id="IPR050109">
    <property type="entry name" value="HTH-type_TetR-like_transc_reg"/>
</dbReference>
<evidence type="ECO:0000313" key="4">
    <source>
        <dbReference type="EMBL" id="MFC4561757.1"/>
    </source>
</evidence>
<keyword evidence="2" id="KW-0238">DNA-binding</keyword>
<dbReference type="Gene3D" id="1.10.357.10">
    <property type="entry name" value="Tetracycline Repressor, domain 2"/>
    <property type="match status" value="2"/>
</dbReference>
<accession>A0ABV9DSS3</accession>
<dbReference type="RefSeq" id="WP_378572373.1">
    <property type="nucleotide sequence ID" value="NZ_JBHSFQ010000005.1"/>
</dbReference>
<reference evidence="5" key="1">
    <citation type="journal article" date="2019" name="Int. J. Syst. Evol. Microbiol.">
        <title>The Global Catalogue of Microorganisms (GCM) 10K type strain sequencing project: providing services to taxonomists for standard genome sequencing and annotation.</title>
        <authorList>
            <consortium name="The Broad Institute Genomics Platform"/>
            <consortium name="The Broad Institute Genome Sequencing Center for Infectious Disease"/>
            <person name="Wu L."/>
            <person name="Ma J."/>
        </authorList>
    </citation>
    <scope>NUCLEOTIDE SEQUENCE [LARGE SCALE GENOMIC DNA]</scope>
    <source>
        <strain evidence="5">XZYJ18</strain>
    </source>
</reference>
<keyword evidence="1" id="KW-0805">Transcription regulation</keyword>
<evidence type="ECO:0000313" key="5">
    <source>
        <dbReference type="Proteomes" id="UP001595923"/>
    </source>
</evidence>
<evidence type="ECO:0000256" key="1">
    <source>
        <dbReference type="ARBA" id="ARBA00023015"/>
    </source>
</evidence>
<evidence type="ECO:0008006" key="6">
    <source>
        <dbReference type="Google" id="ProtNLM"/>
    </source>
</evidence>
<dbReference type="PANTHER" id="PTHR30055:SF234">
    <property type="entry name" value="HTH-TYPE TRANSCRIPTIONAL REGULATOR BETI"/>
    <property type="match status" value="1"/>
</dbReference>